<sequence>MYHNKMIHDKQLYNNPLHSDIKIKTSYDPDKIWYGHKSVLRKNSETLYSKIRNDDTLCVRWNPSVVKYILKKIYKVPVEITKYNDRLTWLLEVYKAAQSWQLPKIYTMIEKHIDANITNINAKYFIILYNTGKLYDNIKKLVYKYIQQNFWKLSSELSIITFDDLHMSLYGVINNKKYAYKMFLKLKAWNKIHKYDYTSDEFSYLINNNIKPEWFTNEQMIQTNMKKYFLYYNKDLSIPDNDDDICTYVGNGVKCGRKTSFGNIHCDGHSLF</sequence>
<protein>
    <submittedName>
        <fullName evidence="3">SKP1/BTB/POZ domain-containing protein</fullName>
    </submittedName>
</protein>
<evidence type="ECO:0000313" key="3">
    <source>
        <dbReference type="EMBL" id="SNW62608.1"/>
    </source>
</evidence>
<evidence type="ECO:0000313" key="4">
    <source>
        <dbReference type="Proteomes" id="UP000236316"/>
    </source>
</evidence>
<dbReference type="PROSITE" id="PS50097">
    <property type="entry name" value="BTB"/>
    <property type="match status" value="1"/>
</dbReference>
<evidence type="ECO:0000259" key="2">
    <source>
        <dbReference type="PROSITE" id="PS50097"/>
    </source>
</evidence>
<dbReference type="SUPFAM" id="SSF54695">
    <property type="entry name" value="POZ domain"/>
    <property type="match status" value="1"/>
</dbReference>
<organism evidence="3">
    <name type="scientific">Orpheovirus IHUMI-LCC2</name>
    <dbReference type="NCBI Taxonomy" id="2023057"/>
    <lineage>
        <taxon>Viruses</taxon>
        <taxon>Varidnaviria</taxon>
        <taxon>Bamfordvirae</taxon>
        <taxon>Nucleocytoviricota</taxon>
        <taxon>Megaviricetes</taxon>
        <taxon>Pimascovirales</taxon>
        <taxon>Ocovirineae</taxon>
        <taxon>Orpheoviridae</taxon>
        <taxon>Alphaorpheovirus</taxon>
        <taxon>Alphaorpheovirus massiliense</taxon>
    </lineage>
</organism>
<dbReference type="RefSeq" id="YP_009448910.1">
    <property type="nucleotide sequence ID" value="NC_036594.1"/>
</dbReference>
<dbReference type="InterPro" id="IPR011333">
    <property type="entry name" value="SKP1/BTB/POZ_sf"/>
</dbReference>
<comment type="similarity">
    <text evidence="1">Belongs to the mimivirus BTB/WD family.</text>
</comment>
<reference evidence="3" key="1">
    <citation type="submission" date="2017-08" db="EMBL/GenBank/DDBJ databases">
        <authorList>
            <consortium name="Urmite Genomes"/>
        </authorList>
    </citation>
    <scope>NUCLEOTIDE SEQUENCE [LARGE SCALE GENOMIC DNA]</scope>
    <source>
        <strain evidence="3">IHUMI-LCC2</strain>
    </source>
</reference>
<name>A0A2I2L4Y9_9VIRU</name>
<keyword evidence="4" id="KW-1185">Reference proteome</keyword>
<dbReference type="Gene3D" id="3.30.710.10">
    <property type="entry name" value="Potassium Channel Kv1.1, Chain A"/>
    <property type="match status" value="1"/>
</dbReference>
<dbReference type="KEGG" id="vg:35382522"/>
<dbReference type="InterPro" id="IPR000210">
    <property type="entry name" value="BTB/POZ_dom"/>
</dbReference>
<evidence type="ECO:0000256" key="1">
    <source>
        <dbReference type="ARBA" id="ARBA00006497"/>
    </source>
</evidence>
<dbReference type="Proteomes" id="UP000236316">
    <property type="component" value="Segment"/>
</dbReference>
<gene>
    <name evidence="3" type="ORF">ORPV_704</name>
</gene>
<accession>A0A2I2L4Y9</accession>
<proteinExistence type="inferred from homology"/>
<feature type="domain" description="BTB" evidence="2">
    <location>
        <begin position="19"/>
        <end position="82"/>
    </location>
</feature>
<dbReference type="EMBL" id="LT906555">
    <property type="protein sequence ID" value="SNW62608.1"/>
    <property type="molecule type" value="Genomic_DNA"/>
</dbReference>
<dbReference type="GeneID" id="35382522"/>